<evidence type="ECO:0000256" key="1">
    <source>
        <dbReference type="ARBA" id="ARBA00022729"/>
    </source>
</evidence>
<name>A0AA37S5F0_9GAMM</name>
<dbReference type="PANTHER" id="PTHR33376:SF5">
    <property type="entry name" value="EXTRACYTOPLASMIC SOLUTE RECEPTOR PROTEIN"/>
    <property type="match status" value="1"/>
</dbReference>
<keyword evidence="1" id="KW-0732">Signal</keyword>
<gene>
    <name evidence="2" type="ORF">GCM10007876_00790</name>
</gene>
<dbReference type="RefSeq" id="WP_284377439.1">
    <property type="nucleotide sequence ID" value="NZ_BSNM01000002.1"/>
</dbReference>
<evidence type="ECO:0000313" key="2">
    <source>
        <dbReference type="EMBL" id="GLQ29601.1"/>
    </source>
</evidence>
<sequence length="355" mass="40117">MTRSVQTVLLLGAVLFGYFIGDYQKESRTPKTFTWKIQSQAPEQNPDYQTLVEFTEKVKVMSQGRLIITPYSEAMITKGAELFSGVKEGITEMALGWPNWWLNQNIGWAAIQSGPYDFMNIDASMLYFYEGEGTKLANELSMSQGIIWRPAWWAGMELGILSRTKIEGLKDLKDKKIRIGPGIPADTLIEASGAFATPVTPEEIIPLANSGLLDGVEWTVPGATLSMGFAKSYPYLIAPAVWQPSVLADFLINKEAYNALPPDLQAILESAMKDYTLTTTLKSKNIDISAYRNFIEDGHDVATWSKEDLEVWKLTSDKVYKRYRDESDAFNTIYESKMRYKSNYDEYYKTFGAYD</sequence>
<dbReference type="GO" id="GO:0055085">
    <property type="term" value="P:transmembrane transport"/>
    <property type="evidence" value="ECO:0007669"/>
    <property type="project" value="InterPro"/>
</dbReference>
<dbReference type="EMBL" id="BSNM01000002">
    <property type="protein sequence ID" value="GLQ29601.1"/>
    <property type="molecule type" value="Genomic_DNA"/>
</dbReference>
<reference evidence="2" key="2">
    <citation type="submission" date="2023-01" db="EMBL/GenBank/DDBJ databases">
        <title>Draft genome sequence of Litoribrevibacter albus strain NBRC 110071.</title>
        <authorList>
            <person name="Sun Q."/>
            <person name="Mori K."/>
        </authorList>
    </citation>
    <scope>NUCLEOTIDE SEQUENCE</scope>
    <source>
        <strain evidence="2">NBRC 110071</strain>
    </source>
</reference>
<dbReference type="Proteomes" id="UP001161389">
    <property type="component" value="Unassembled WGS sequence"/>
</dbReference>
<dbReference type="Pfam" id="PF03480">
    <property type="entry name" value="DctP"/>
    <property type="match status" value="1"/>
</dbReference>
<dbReference type="InterPro" id="IPR038404">
    <property type="entry name" value="TRAP_DctP_sf"/>
</dbReference>
<dbReference type="NCBIfam" id="NF037995">
    <property type="entry name" value="TRAP_S1"/>
    <property type="match status" value="1"/>
</dbReference>
<reference evidence="2" key="1">
    <citation type="journal article" date="2014" name="Int. J. Syst. Evol. Microbiol.">
        <title>Complete genome sequence of Corynebacterium casei LMG S-19264T (=DSM 44701T), isolated from a smear-ripened cheese.</title>
        <authorList>
            <consortium name="US DOE Joint Genome Institute (JGI-PGF)"/>
            <person name="Walter F."/>
            <person name="Albersmeier A."/>
            <person name="Kalinowski J."/>
            <person name="Ruckert C."/>
        </authorList>
    </citation>
    <scope>NUCLEOTIDE SEQUENCE</scope>
    <source>
        <strain evidence="2">NBRC 110071</strain>
    </source>
</reference>
<organism evidence="2 3">
    <name type="scientific">Litoribrevibacter albus</name>
    <dbReference type="NCBI Taxonomy" id="1473156"/>
    <lineage>
        <taxon>Bacteria</taxon>
        <taxon>Pseudomonadati</taxon>
        <taxon>Pseudomonadota</taxon>
        <taxon>Gammaproteobacteria</taxon>
        <taxon>Oceanospirillales</taxon>
        <taxon>Oceanospirillaceae</taxon>
        <taxon>Litoribrevibacter</taxon>
    </lineage>
</organism>
<protein>
    <submittedName>
        <fullName evidence="2">Exported solute-binding protein</fullName>
    </submittedName>
</protein>
<evidence type="ECO:0000313" key="3">
    <source>
        <dbReference type="Proteomes" id="UP001161389"/>
    </source>
</evidence>
<dbReference type="AlphaFoldDB" id="A0AA37S5F0"/>
<dbReference type="InterPro" id="IPR018389">
    <property type="entry name" value="DctP_fam"/>
</dbReference>
<comment type="caution">
    <text evidence="2">The sequence shown here is derived from an EMBL/GenBank/DDBJ whole genome shotgun (WGS) entry which is preliminary data.</text>
</comment>
<keyword evidence="3" id="KW-1185">Reference proteome</keyword>
<dbReference type="Gene3D" id="3.40.190.10">
    <property type="entry name" value="Periplasmic binding protein-like II"/>
    <property type="match status" value="1"/>
</dbReference>
<dbReference type="PANTHER" id="PTHR33376">
    <property type="match status" value="1"/>
</dbReference>
<proteinExistence type="predicted"/>
<accession>A0AA37S5F0</accession>
<dbReference type="Gene3D" id="3.40.190.170">
    <property type="entry name" value="Bacterial extracellular solute-binding protein, family 7"/>
    <property type="match status" value="1"/>
</dbReference>